<dbReference type="SUPFAM" id="SSF51905">
    <property type="entry name" value="FAD/NAD(P)-binding domain"/>
    <property type="match status" value="1"/>
</dbReference>
<reference evidence="7 8" key="1">
    <citation type="submission" date="2017-08" db="EMBL/GenBank/DDBJ databases">
        <title>Infants hospitalized years apart are colonized by the same room-sourced microbial strains.</title>
        <authorList>
            <person name="Brooks B."/>
            <person name="Olm M.R."/>
            <person name="Firek B.A."/>
            <person name="Baker R."/>
            <person name="Thomas B.C."/>
            <person name="Morowitz M.J."/>
            <person name="Banfield J.F."/>
        </authorList>
    </citation>
    <scope>NUCLEOTIDE SEQUENCE [LARGE SCALE GENOMIC DNA]</scope>
    <source>
        <strain evidence="7">S2_005_002_R2_34</strain>
    </source>
</reference>
<dbReference type="InterPro" id="IPR036188">
    <property type="entry name" value="FAD/NAD-bd_sf"/>
</dbReference>
<dbReference type="InterPro" id="IPR023753">
    <property type="entry name" value="FAD/NAD-binding_dom"/>
</dbReference>
<evidence type="ECO:0000256" key="2">
    <source>
        <dbReference type="ARBA" id="ARBA00022630"/>
    </source>
</evidence>
<organism evidence="7 8">
    <name type="scientific">Rhodovulum sulfidophilum</name>
    <name type="common">Rhodobacter sulfidophilus</name>
    <dbReference type="NCBI Taxonomy" id="35806"/>
    <lineage>
        <taxon>Bacteria</taxon>
        <taxon>Pseudomonadati</taxon>
        <taxon>Pseudomonadota</taxon>
        <taxon>Alphaproteobacteria</taxon>
        <taxon>Rhodobacterales</taxon>
        <taxon>Paracoccaceae</taxon>
        <taxon>Rhodovulum</taxon>
    </lineage>
</organism>
<dbReference type="GO" id="GO:0016651">
    <property type="term" value="F:oxidoreductase activity, acting on NAD(P)H"/>
    <property type="evidence" value="ECO:0007669"/>
    <property type="project" value="TreeGrafter"/>
</dbReference>
<keyword evidence="3" id="KW-0274">FAD</keyword>
<evidence type="ECO:0000259" key="5">
    <source>
        <dbReference type="Pfam" id="PF07992"/>
    </source>
</evidence>
<dbReference type="Gene3D" id="3.30.390.30">
    <property type="match status" value="1"/>
</dbReference>
<dbReference type="SUPFAM" id="SSF55424">
    <property type="entry name" value="FAD/NAD-linked reductases, dimerisation (C-terminal) domain"/>
    <property type="match status" value="1"/>
</dbReference>
<protein>
    <submittedName>
        <fullName evidence="7">Ferredoxin reductase</fullName>
    </submittedName>
</protein>
<dbReference type="PANTHER" id="PTHR43557">
    <property type="entry name" value="APOPTOSIS-INDUCING FACTOR 1"/>
    <property type="match status" value="1"/>
</dbReference>
<comment type="caution">
    <text evidence="7">The sequence shown here is derived from an EMBL/GenBank/DDBJ whole genome shotgun (WGS) entry which is preliminary data.</text>
</comment>
<dbReference type="Gene3D" id="3.50.50.60">
    <property type="entry name" value="FAD/NAD(P)-binding domain"/>
    <property type="match status" value="2"/>
</dbReference>
<evidence type="ECO:0000256" key="3">
    <source>
        <dbReference type="ARBA" id="ARBA00022827"/>
    </source>
</evidence>
<dbReference type="InterPro" id="IPR028202">
    <property type="entry name" value="Reductase_C"/>
</dbReference>
<proteinExistence type="predicted"/>
<dbReference type="InterPro" id="IPR050446">
    <property type="entry name" value="FAD-oxidoreductase/Apoptosis"/>
</dbReference>
<comment type="cofactor">
    <cofactor evidence="1">
        <name>FAD</name>
        <dbReference type="ChEBI" id="CHEBI:57692"/>
    </cofactor>
</comment>
<dbReference type="GO" id="GO:0005737">
    <property type="term" value="C:cytoplasm"/>
    <property type="evidence" value="ECO:0007669"/>
    <property type="project" value="TreeGrafter"/>
</dbReference>
<evidence type="ECO:0000256" key="1">
    <source>
        <dbReference type="ARBA" id="ARBA00001974"/>
    </source>
</evidence>
<dbReference type="PANTHER" id="PTHR43557:SF2">
    <property type="entry name" value="RIESKE DOMAIN-CONTAINING PROTEIN-RELATED"/>
    <property type="match status" value="1"/>
</dbReference>
<evidence type="ECO:0000313" key="7">
    <source>
        <dbReference type="EMBL" id="PZQ49916.1"/>
    </source>
</evidence>
<gene>
    <name evidence="7" type="ORF">DI556_10715</name>
</gene>
<accession>A0A2W5N8W9</accession>
<evidence type="ECO:0000256" key="4">
    <source>
        <dbReference type="ARBA" id="ARBA00023002"/>
    </source>
</evidence>
<feature type="domain" description="Reductase C-terminal" evidence="6">
    <location>
        <begin position="317"/>
        <end position="405"/>
    </location>
</feature>
<name>A0A2W5N8W9_RHOSU</name>
<evidence type="ECO:0000259" key="6">
    <source>
        <dbReference type="Pfam" id="PF14759"/>
    </source>
</evidence>
<sequence>MSGMVIIGAGECGARAALSLREAGYGGAVTLLDAERHDPYERPPLSKDAILAEAPVAKGIGGADGLGAAGIDFRREARAHRIDRAARAVICADGSAIPYEKLLLATGARPRPLPGTERAAEGPTIATLRTLDDAARIRAALGPGRRIAVIGGGFIGLELAAAARKLGAEVTVIEALPRLLSRAVPAEIAAVLHDRHLAEGARILTGTSVAGISAAGVALGDGGEVPADLVVIGIGALPNVELAAEAGLAIENGVAVDATLATSDPAIFAAGDCCSFPAPLYGGRRIRLESWRSAQEQGALAARNMLGAGESIAGVPWFWSDQYDLTLQIAGLAEGAATHVRREGKDGAFLIFHLAPDGRLLAASGIGPGNAVAKEIRLAEMLIAKGAAPDAAALADPGVNLKKLL</sequence>
<evidence type="ECO:0000313" key="8">
    <source>
        <dbReference type="Proteomes" id="UP000249185"/>
    </source>
</evidence>
<dbReference type="EMBL" id="QFPW01000006">
    <property type="protein sequence ID" value="PZQ49916.1"/>
    <property type="molecule type" value="Genomic_DNA"/>
</dbReference>
<dbReference type="PRINTS" id="PR00411">
    <property type="entry name" value="PNDRDTASEI"/>
</dbReference>
<dbReference type="InterPro" id="IPR016156">
    <property type="entry name" value="FAD/NAD-linked_Rdtase_dimer_sf"/>
</dbReference>
<feature type="domain" description="FAD/NAD(P)-binding" evidence="5">
    <location>
        <begin position="4"/>
        <end position="298"/>
    </location>
</feature>
<keyword evidence="4" id="KW-0560">Oxidoreductase</keyword>
<dbReference type="AlphaFoldDB" id="A0A2W5N8W9"/>
<keyword evidence="2" id="KW-0285">Flavoprotein</keyword>
<dbReference type="Pfam" id="PF14759">
    <property type="entry name" value="Reductase_C"/>
    <property type="match status" value="1"/>
</dbReference>
<dbReference type="Pfam" id="PF07992">
    <property type="entry name" value="Pyr_redox_2"/>
    <property type="match status" value="1"/>
</dbReference>
<dbReference type="Proteomes" id="UP000249185">
    <property type="component" value="Unassembled WGS sequence"/>
</dbReference>
<dbReference type="PRINTS" id="PR00368">
    <property type="entry name" value="FADPNR"/>
</dbReference>